<dbReference type="CDD" id="cd04601">
    <property type="entry name" value="CBS_pair_IMPDH"/>
    <property type="match status" value="1"/>
</dbReference>
<comment type="similarity">
    <text evidence="2 13 19">Belongs to the IMPDH/GMPR family.</text>
</comment>
<evidence type="ECO:0000259" key="21">
    <source>
        <dbReference type="PROSITE" id="PS51371"/>
    </source>
</evidence>
<gene>
    <name evidence="13" type="primary">guaB</name>
    <name evidence="22" type="ORF">C0Z19_23040</name>
</gene>
<evidence type="ECO:0000256" key="5">
    <source>
        <dbReference type="ARBA" id="ARBA00022737"/>
    </source>
</evidence>
<feature type="binding site" evidence="13">
    <location>
        <position position="470"/>
    </location>
    <ligand>
        <name>K(+)</name>
        <dbReference type="ChEBI" id="CHEBI:29103"/>
        <note>ligand shared between two tetrameric partners</note>
    </ligand>
</feature>
<dbReference type="PIRSF" id="PIRSF000130">
    <property type="entry name" value="IMPDH"/>
    <property type="match status" value="1"/>
</dbReference>
<dbReference type="InterPro" id="IPR005990">
    <property type="entry name" value="IMP_DH"/>
</dbReference>
<comment type="activity regulation">
    <text evidence="13">Mycophenolic acid (MPA) is a non-competitive inhibitor that prevents formation of the closed enzyme conformation by binding to the same site as the amobile flap. In contrast, mizoribine monophosphate (MZP) is a competitive inhibitor that induces the closed conformation. MPA is a potent inhibitor of mammalian IMPDHs but a poor inhibitor of the bacterial enzymes. MZP is a more potent inhibitor of bacterial IMPDH.</text>
</comment>
<dbReference type="PROSITE" id="PS51371">
    <property type="entry name" value="CBS"/>
    <property type="match status" value="2"/>
</dbReference>
<dbReference type="NCBIfam" id="TIGR01302">
    <property type="entry name" value="IMP_dehydrog"/>
    <property type="match status" value="1"/>
</dbReference>
<dbReference type="EMBL" id="PNYB01000025">
    <property type="protein sequence ID" value="PMS18444.1"/>
    <property type="molecule type" value="Genomic_DNA"/>
</dbReference>
<dbReference type="AlphaFoldDB" id="A0A2N7VMQ8"/>
<evidence type="ECO:0000256" key="8">
    <source>
        <dbReference type="ARBA" id="ARBA00022958"/>
    </source>
</evidence>
<protein>
    <recommendedName>
        <fullName evidence="13 20">Inosine-5'-monophosphate dehydrogenase</fullName>
        <shortName evidence="13">IMP dehydrogenase</shortName>
        <shortName evidence="13">IMPD</shortName>
        <shortName evidence="13">IMPDH</shortName>
        <ecNumber evidence="13 20">1.1.1.205</ecNumber>
    </recommendedName>
</protein>
<feature type="active site" description="Proton acceptor" evidence="13 14">
    <location>
        <position position="399"/>
    </location>
</feature>
<dbReference type="GO" id="GO:0006177">
    <property type="term" value="P:GMP biosynthetic process"/>
    <property type="evidence" value="ECO:0007669"/>
    <property type="project" value="UniProtKB-UniRule"/>
</dbReference>
<dbReference type="GO" id="GO:0003938">
    <property type="term" value="F:IMP dehydrogenase activity"/>
    <property type="evidence" value="ECO:0007669"/>
    <property type="project" value="UniProtKB-UniRule"/>
</dbReference>
<evidence type="ECO:0000256" key="17">
    <source>
        <dbReference type="PIRSR" id="PIRSR000130-4"/>
    </source>
</evidence>
<comment type="subunit">
    <text evidence="3 13">Homotetramer.</text>
</comment>
<feature type="binding site" description="in other chain" evidence="13 17">
    <location>
        <position position="300"/>
    </location>
    <ligand>
        <name>K(+)</name>
        <dbReference type="ChEBI" id="CHEBI:29103"/>
        <note>ligand shared between two tetrameric partners</note>
    </ligand>
</feature>
<dbReference type="SUPFAM" id="SSF51412">
    <property type="entry name" value="Inosine monophosphate dehydrogenase (IMPDH)"/>
    <property type="match status" value="1"/>
</dbReference>
<dbReference type="PROSITE" id="PS00487">
    <property type="entry name" value="IMP_DH_GMP_RED"/>
    <property type="match status" value="1"/>
</dbReference>
<dbReference type="Pfam" id="PF00571">
    <property type="entry name" value="CBS"/>
    <property type="match status" value="2"/>
</dbReference>
<evidence type="ECO:0000256" key="1">
    <source>
        <dbReference type="ARBA" id="ARBA00001958"/>
    </source>
</evidence>
<feature type="binding site" evidence="13">
    <location>
        <position position="246"/>
    </location>
    <ligand>
        <name>NAD(+)</name>
        <dbReference type="ChEBI" id="CHEBI:57540"/>
    </ligand>
</feature>
<dbReference type="GO" id="GO:0006183">
    <property type="term" value="P:GTP biosynthetic process"/>
    <property type="evidence" value="ECO:0007669"/>
    <property type="project" value="TreeGrafter"/>
</dbReference>
<evidence type="ECO:0000256" key="13">
    <source>
        <dbReference type="HAMAP-Rule" id="MF_01964"/>
    </source>
</evidence>
<evidence type="ECO:0000313" key="23">
    <source>
        <dbReference type="Proteomes" id="UP000235347"/>
    </source>
</evidence>
<dbReference type="CDD" id="cd00381">
    <property type="entry name" value="IMPDH"/>
    <property type="match status" value="1"/>
</dbReference>
<dbReference type="PANTHER" id="PTHR11911:SF111">
    <property type="entry name" value="INOSINE-5'-MONOPHOSPHATE DEHYDROGENASE"/>
    <property type="match status" value="1"/>
</dbReference>
<dbReference type="Pfam" id="PF00478">
    <property type="entry name" value="IMPDH"/>
    <property type="match status" value="1"/>
</dbReference>
<dbReference type="SMART" id="SM01240">
    <property type="entry name" value="IMPDH"/>
    <property type="match status" value="1"/>
</dbReference>
<feature type="domain" description="CBS" evidence="21">
    <location>
        <begin position="151"/>
        <end position="212"/>
    </location>
</feature>
<comment type="pathway">
    <text evidence="13 20">Purine metabolism; XMP biosynthesis via de novo pathway; XMP from IMP: step 1/1.</text>
</comment>
<comment type="caution">
    <text evidence="22">The sequence shown here is derived from an EMBL/GenBank/DDBJ whole genome shotgun (WGS) entry which is preliminary data.</text>
</comment>
<evidence type="ECO:0000256" key="9">
    <source>
        <dbReference type="ARBA" id="ARBA00023002"/>
    </source>
</evidence>
<dbReference type="UniPathway" id="UPA00601">
    <property type="reaction ID" value="UER00295"/>
</dbReference>
<keyword evidence="5" id="KW-0677">Repeat</keyword>
<dbReference type="EC" id="1.1.1.205" evidence="13 20"/>
<evidence type="ECO:0000256" key="3">
    <source>
        <dbReference type="ARBA" id="ARBA00011881"/>
    </source>
</evidence>
<dbReference type="Gene3D" id="3.20.20.70">
    <property type="entry name" value="Aldolase class I"/>
    <property type="match status" value="1"/>
</dbReference>
<dbReference type="InterPro" id="IPR000644">
    <property type="entry name" value="CBS_dom"/>
</dbReference>
<dbReference type="SUPFAM" id="SSF54631">
    <property type="entry name" value="CBS-domain pair"/>
    <property type="match status" value="1"/>
</dbReference>
<dbReference type="GO" id="GO:0046872">
    <property type="term" value="F:metal ion binding"/>
    <property type="evidence" value="ECO:0007669"/>
    <property type="project" value="UniProtKB-UniRule"/>
</dbReference>
<keyword evidence="23" id="KW-1185">Reference proteome</keyword>
<evidence type="ECO:0000256" key="20">
    <source>
        <dbReference type="RuleBase" id="RU003928"/>
    </source>
</evidence>
<evidence type="ECO:0000256" key="16">
    <source>
        <dbReference type="PIRSR" id="PIRSR000130-3"/>
    </source>
</evidence>
<keyword evidence="11 18" id="KW-0129">CBS domain</keyword>
<keyword evidence="9 13" id="KW-0560">Oxidoreductase</keyword>
<feature type="active site" description="Thioimidate intermediate" evidence="13 14">
    <location>
        <position position="303"/>
    </location>
</feature>
<proteinExistence type="inferred from homology"/>
<dbReference type="InterPro" id="IPR001093">
    <property type="entry name" value="IMP_DH_GMPRt"/>
</dbReference>
<comment type="cofactor">
    <cofactor evidence="1 13">
        <name>K(+)</name>
        <dbReference type="ChEBI" id="CHEBI:29103"/>
    </cofactor>
</comment>
<keyword evidence="8 13" id="KW-0630">Potassium</keyword>
<dbReference type="Proteomes" id="UP000235347">
    <property type="component" value="Unassembled WGS sequence"/>
</dbReference>
<evidence type="ECO:0000256" key="19">
    <source>
        <dbReference type="RuleBase" id="RU003927"/>
    </source>
</evidence>
<feature type="binding site" evidence="13 15">
    <location>
        <begin position="383"/>
        <end position="387"/>
    </location>
    <ligand>
        <name>IMP</name>
        <dbReference type="ChEBI" id="CHEBI:58053"/>
    </ligand>
</feature>
<keyword evidence="6 13" id="KW-0332">GMP biosynthesis</keyword>
<organism evidence="22 23">
    <name type="scientific">Trinickia soli</name>
    <dbReference type="NCBI Taxonomy" id="380675"/>
    <lineage>
        <taxon>Bacteria</taxon>
        <taxon>Pseudomonadati</taxon>
        <taxon>Pseudomonadota</taxon>
        <taxon>Betaproteobacteria</taxon>
        <taxon>Burkholderiales</taxon>
        <taxon>Burkholderiaceae</taxon>
        <taxon>Trinickia</taxon>
    </lineage>
</organism>
<keyword evidence="7 13" id="KW-0658">Purine biosynthesis</keyword>
<feature type="binding site" evidence="13">
    <location>
        <position position="468"/>
    </location>
    <ligand>
        <name>K(+)</name>
        <dbReference type="ChEBI" id="CHEBI:29103"/>
        <note>ligand shared between two tetrameric partners</note>
    </ligand>
</feature>
<evidence type="ECO:0000256" key="12">
    <source>
        <dbReference type="ARBA" id="ARBA00048028"/>
    </source>
</evidence>
<comment type="function">
    <text evidence="13">Catalyzes the conversion of inosine 5'-phosphate (IMP) to xanthosine 5'-phosphate (XMP), the first committed and rate-limiting step in the de novo synthesis of guanine nucleotides, and therefore plays an important role in the regulation of cell growth.</text>
</comment>
<evidence type="ECO:0000256" key="18">
    <source>
        <dbReference type="PROSITE-ProRule" id="PRU00703"/>
    </source>
</evidence>
<evidence type="ECO:0000256" key="6">
    <source>
        <dbReference type="ARBA" id="ARBA00022749"/>
    </source>
</evidence>
<feature type="binding site" evidence="13 15">
    <location>
        <position position="301"/>
    </location>
    <ligand>
        <name>IMP</name>
        <dbReference type="ChEBI" id="CHEBI:58053"/>
    </ligand>
</feature>
<feature type="domain" description="CBS" evidence="21">
    <location>
        <begin position="92"/>
        <end position="150"/>
    </location>
</feature>
<dbReference type="HAMAP" id="MF_01964">
    <property type="entry name" value="IMPDH"/>
    <property type="match status" value="1"/>
</dbReference>
<comment type="catalytic activity">
    <reaction evidence="12 13 20">
        <text>IMP + NAD(+) + H2O = XMP + NADH + H(+)</text>
        <dbReference type="Rhea" id="RHEA:11708"/>
        <dbReference type="ChEBI" id="CHEBI:15377"/>
        <dbReference type="ChEBI" id="CHEBI:15378"/>
        <dbReference type="ChEBI" id="CHEBI:57464"/>
        <dbReference type="ChEBI" id="CHEBI:57540"/>
        <dbReference type="ChEBI" id="CHEBI:57945"/>
        <dbReference type="ChEBI" id="CHEBI:58053"/>
        <dbReference type="EC" id="1.1.1.205"/>
    </reaction>
</comment>
<evidence type="ECO:0000256" key="7">
    <source>
        <dbReference type="ARBA" id="ARBA00022755"/>
    </source>
</evidence>
<dbReference type="InterPro" id="IPR013785">
    <property type="entry name" value="Aldolase_TIM"/>
</dbReference>
<evidence type="ECO:0000256" key="2">
    <source>
        <dbReference type="ARBA" id="ARBA00005502"/>
    </source>
</evidence>
<evidence type="ECO:0000256" key="10">
    <source>
        <dbReference type="ARBA" id="ARBA00023027"/>
    </source>
</evidence>
<feature type="binding site" evidence="13 16">
    <location>
        <begin position="296"/>
        <end position="298"/>
    </location>
    <ligand>
        <name>NAD(+)</name>
        <dbReference type="ChEBI" id="CHEBI:57540"/>
    </ligand>
</feature>
<feature type="binding site" description="in other chain" evidence="13 17">
    <location>
        <position position="298"/>
    </location>
    <ligand>
        <name>K(+)</name>
        <dbReference type="ChEBI" id="CHEBI:29103"/>
        <note>ligand shared between two tetrameric partners</note>
    </ligand>
</feature>
<sequence>MRLIQKALTFDDVLLVPAFSDVLPRDTSLKTRLTRNISLNMPLVSAAMDTVTEARLAIAMAQQGGVGIIHKNLTAAEQAREVAKVKRFESGVVRDPITVPPQMKVRDVIALSQQHGISGFPVVEGAQLMGIVTNRDLRFETRLDEPVRTIMTPRDRLVTVKEGTALAEAKALMHSHRLERVLVVNDAFELRGLMTVKDITKQTEHPEACKDEHGKLRVGAAVGVGADNEERVVALAGAGVDVIVVDTAHGHSQGVLERVRWVKKNFPHVEVIGGNIATADAARALVEYGADGVKVGIGPGSICTTRIVAGVGVPQITAIANVADALKGTGVPVIADGGVRFSGDVSKALAAGANAVMMGSMFAGTEESPGDVFLYQGRQYKSYRGMGSVGAMKDGAADRYFQDNSANIDKLVPEGIEGRVAYKGSVGAIIFQLIGGVRASMGYCGCRTIEELHEKAQFVQITAAGMRESHVHDVQITKEAPNYHVD</sequence>
<evidence type="ECO:0000256" key="4">
    <source>
        <dbReference type="ARBA" id="ARBA00022723"/>
    </source>
</evidence>
<dbReference type="GO" id="GO:0000166">
    <property type="term" value="F:nucleotide binding"/>
    <property type="evidence" value="ECO:0007669"/>
    <property type="project" value="UniProtKB-UniRule"/>
</dbReference>
<accession>A0A2N7VMQ8</accession>
<evidence type="ECO:0000313" key="22">
    <source>
        <dbReference type="EMBL" id="PMS18444.1"/>
    </source>
</evidence>
<feature type="binding site" evidence="13 15">
    <location>
        <begin position="359"/>
        <end position="360"/>
    </location>
    <ligand>
        <name>IMP</name>
        <dbReference type="ChEBI" id="CHEBI:58053"/>
    </ligand>
</feature>
<dbReference type="FunFam" id="3.20.20.70:FF:000003">
    <property type="entry name" value="GMP reductase"/>
    <property type="match status" value="1"/>
</dbReference>
<name>A0A2N7VMQ8_9BURK</name>
<dbReference type="InterPro" id="IPR015875">
    <property type="entry name" value="IMP_DH/GMP_Rdtase_CS"/>
</dbReference>
<feature type="binding site" evidence="13 15">
    <location>
        <begin position="336"/>
        <end position="338"/>
    </location>
    <ligand>
        <name>IMP</name>
        <dbReference type="ChEBI" id="CHEBI:58053"/>
    </ligand>
</feature>
<dbReference type="SMART" id="SM00116">
    <property type="entry name" value="CBS"/>
    <property type="match status" value="2"/>
</dbReference>
<dbReference type="InterPro" id="IPR046342">
    <property type="entry name" value="CBS_dom_sf"/>
</dbReference>
<keyword evidence="10 13" id="KW-0520">NAD</keyword>
<comment type="caution">
    <text evidence="13">Lacks conserved residue(s) required for the propagation of feature annotation.</text>
</comment>
<evidence type="ECO:0000256" key="14">
    <source>
        <dbReference type="PIRSR" id="PIRSR000130-1"/>
    </source>
</evidence>
<feature type="binding site" evidence="13">
    <location>
        <position position="469"/>
    </location>
    <ligand>
        <name>K(+)</name>
        <dbReference type="ChEBI" id="CHEBI:29103"/>
        <note>ligand shared between two tetrameric partners</note>
    </ligand>
</feature>
<dbReference type="RefSeq" id="WP_102612156.1">
    <property type="nucleotide sequence ID" value="NZ_CADIKD010000004.1"/>
</dbReference>
<evidence type="ECO:0000256" key="15">
    <source>
        <dbReference type="PIRSR" id="PIRSR000130-2"/>
    </source>
</evidence>
<feature type="binding site" evidence="16">
    <location>
        <begin position="246"/>
        <end position="248"/>
    </location>
    <ligand>
        <name>NAD(+)</name>
        <dbReference type="ChEBI" id="CHEBI:57540"/>
    </ligand>
</feature>
<feature type="binding site" description="in other chain" evidence="13 17">
    <location>
        <position position="303"/>
    </location>
    <ligand>
        <name>K(+)</name>
        <dbReference type="ChEBI" id="CHEBI:29103"/>
        <note>ligand shared between two tetrameric partners</note>
    </ligand>
</feature>
<keyword evidence="4 13" id="KW-0479">Metal-binding</keyword>
<reference evidence="22 23" key="1">
    <citation type="submission" date="2018-01" db="EMBL/GenBank/DDBJ databases">
        <title>Whole genome analyses suggest that Burkholderia sensu lato contains two further novel genera in the rhizoxinica-symbiotica group Mycetohabitans gen. nov., and Trinickia gen. nov.: implications for the evolution of diazotrophy and nodulation in the Burkholderiaceae.</title>
        <authorList>
            <person name="Estrada-de los Santos P."/>
            <person name="Palmer M."/>
            <person name="Chavez-Ramirez B."/>
            <person name="Beukes C."/>
            <person name="Steenkamp E.T."/>
            <person name="Hirsch A.M."/>
            <person name="Manyaka P."/>
            <person name="Maluk M."/>
            <person name="Lafos M."/>
            <person name="Crook M."/>
            <person name="Gross E."/>
            <person name="Simon M.F."/>
            <person name="Bueno dos Reis Junior F."/>
            <person name="Poole P.S."/>
            <person name="Venter S.N."/>
            <person name="James E.K."/>
        </authorList>
    </citation>
    <scope>NUCLEOTIDE SEQUENCE [LARGE SCALE GENOMIC DNA]</scope>
    <source>
        <strain evidence="22 23">GP25-8</strain>
    </source>
</reference>
<feature type="binding site" evidence="13 15">
    <location>
        <position position="414"/>
    </location>
    <ligand>
        <name>IMP</name>
        <dbReference type="ChEBI" id="CHEBI:58053"/>
    </ligand>
</feature>
<evidence type="ECO:0000256" key="11">
    <source>
        <dbReference type="ARBA" id="ARBA00023122"/>
    </source>
</evidence>
<dbReference type="PANTHER" id="PTHR11911">
    <property type="entry name" value="INOSINE-5-MONOPHOSPHATE DEHYDROGENASE RELATED"/>
    <property type="match status" value="1"/>
</dbReference>